<reference evidence="2" key="1">
    <citation type="submission" date="2018-01" db="EMBL/GenBank/DDBJ databases">
        <title>An insight into the sialome of Amazonian anophelines.</title>
        <authorList>
            <person name="Ribeiro J.M."/>
            <person name="Scarpassa V."/>
            <person name="Calvo E."/>
        </authorList>
    </citation>
    <scope>NUCLEOTIDE SEQUENCE</scope>
    <source>
        <tissue evidence="2">Salivary glands</tissue>
    </source>
</reference>
<protein>
    <submittedName>
        <fullName evidence="2">Putative secreted peptide</fullName>
    </submittedName>
</protein>
<keyword evidence="1" id="KW-0732">Signal</keyword>
<proteinExistence type="predicted"/>
<name>A0A2M3ZS48_9DIPT</name>
<dbReference type="EMBL" id="GGFM01010635">
    <property type="protein sequence ID" value="MBW31386.1"/>
    <property type="molecule type" value="Transcribed_RNA"/>
</dbReference>
<evidence type="ECO:0000256" key="1">
    <source>
        <dbReference type="SAM" id="SignalP"/>
    </source>
</evidence>
<dbReference type="AlphaFoldDB" id="A0A2M3ZS48"/>
<evidence type="ECO:0000313" key="2">
    <source>
        <dbReference type="EMBL" id="MBW31386.1"/>
    </source>
</evidence>
<feature type="signal peptide" evidence="1">
    <location>
        <begin position="1"/>
        <end position="26"/>
    </location>
</feature>
<feature type="chain" id="PRO_5014888875" evidence="1">
    <location>
        <begin position="27"/>
        <end position="108"/>
    </location>
</feature>
<organism evidence="2">
    <name type="scientific">Anopheles braziliensis</name>
    <dbReference type="NCBI Taxonomy" id="58242"/>
    <lineage>
        <taxon>Eukaryota</taxon>
        <taxon>Metazoa</taxon>
        <taxon>Ecdysozoa</taxon>
        <taxon>Arthropoda</taxon>
        <taxon>Hexapoda</taxon>
        <taxon>Insecta</taxon>
        <taxon>Pterygota</taxon>
        <taxon>Neoptera</taxon>
        <taxon>Endopterygota</taxon>
        <taxon>Diptera</taxon>
        <taxon>Nematocera</taxon>
        <taxon>Culicoidea</taxon>
        <taxon>Culicidae</taxon>
        <taxon>Anophelinae</taxon>
        <taxon>Anopheles</taxon>
    </lineage>
</organism>
<accession>A0A2M3ZS48</accession>
<sequence>MAYCATAAVSHLLHFTLVLLGERIEAIHDDARVGAIVHVDRRCSHPRLQIVDRQRDVLRVGTVEHPNFSVRRRSRYPVTVVVEQDAFLFRVASQRGTQLRHILDRRIE</sequence>